<organism evidence="2 3">
    <name type="scientific">Asparagus officinalis</name>
    <name type="common">Garden asparagus</name>
    <dbReference type="NCBI Taxonomy" id="4686"/>
    <lineage>
        <taxon>Eukaryota</taxon>
        <taxon>Viridiplantae</taxon>
        <taxon>Streptophyta</taxon>
        <taxon>Embryophyta</taxon>
        <taxon>Tracheophyta</taxon>
        <taxon>Spermatophyta</taxon>
        <taxon>Magnoliopsida</taxon>
        <taxon>Liliopsida</taxon>
        <taxon>Asparagales</taxon>
        <taxon>Asparagaceae</taxon>
        <taxon>Asparagoideae</taxon>
        <taxon>Asparagus</taxon>
    </lineage>
</organism>
<gene>
    <name evidence="2" type="ORF">A4U43_C04F16770</name>
</gene>
<evidence type="ECO:0000313" key="2">
    <source>
        <dbReference type="EMBL" id="ONK72196.1"/>
    </source>
</evidence>
<feature type="compositionally biased region" description="Basic and acidic residues" evidence="1">
    <location>
        <begin position="59"/>
        <end position="68"/>
    </location>
</feature>
<dbReference type="Proteomes" id="UP000243459">
    <property type="component" value="Chromosome 4"/>
</dbReference>
<reference evidence="3" key="1">
    <citation type="journal article" date="2017" name="Nat. Commun.">
        <title>The asparagus genome sheds light on the origin and evolution of a young Y chromosome.</title>
        <authorList>
            <person name="Harkess A."/>
            <person name="Zhou J."/>
            <person name="Xu C."/>
            <person name="Bowers J.E."/>
            <person name="Van der Hulst R."/>
            <person name="Ayyampalayam S."/>
            <person name="Mercati F."/>
            <person name="Riccardi P."/>
            <person name="McKain M.R."/>
            <person name="Kakrana A."/>
            <person name="Tang H."/>
            <person name="Ray J."/>
            <person name="Groenendijk J."/>
            <person name="Arikit S."/>
            <person name="Mathioni S.M."/>
            <person name="Nakano M."/>
            <person name="Shan H."/>
            <person name="Telgmann-Rauber A."/>
            <person name="Kanno A."/>
            <person name="Yue Z."/>
            <person name="Chen H."/>
            <person name="Li W."/>
            <person name="Chen Y."/>
            <person name="Xu X."/>
            <person name="Zhang Y."/>
            <person name="Luo S."/>
            <person name="Chen H."/>
            <person name="Gao J."/>
            <person name="Mao Z."/>
            <person name="Pires J.C."/>
            <person name="Luo M."/>
            <person name="Kudrna D."/>
            <person name="Wing R.A."/>
            <person name="Meyers B.C."/>
            <person name="Yi K."/>
            <person name="Kong H."/>
            <person name="Lavrijsen P."/>
            <person name="Sunseri F."/>
            <person name="Falavigna A."/>
            <person name="Ye Y."/>
            <person name="Leebens-Mack J.H."/>
            <person name="Chen G."/>
        </authorList>
    </citation>
    <scope>NUCLEOTIDE SEQUENCE [LARGE SCALE GENOMIC DNA]</scope>
    <source>
        <strain evidence="3">cv. DH0086</strain>
    </source>
</reference>
<name>A0A5P1F1F1_ASPOF</name>
<evidence type="ECO:0000256" key="1">
    <source>
        <dbReference type="SAM" id="MobiDB-lite"/>
    </source>
</evidence>
<evidence type="ECO:0000313" key="3">
    <source>
        <dbReference type="Proteomes" id="UP000243459"/>
    </source>
</evidence>
<proteinExistence type="predicted"/>
<dbReference type="Gramene" id="ONK72196">
    <property type="protein sequence ID" value="ONK72196"/>
    <property type="gene ID" value="A4U43_C04F16770"/>
</dbReference>
<keyword evidence="3" id="KW-1185">Reference proteome</keyword>
<dbReference type="InterPro" id="IPR053234">
    <property type="entry name" value="RPM1_Interactor"/>
</dbReference>
<dbReference type="OrthoDB" id="266020at2759"/>
<dbReference type="EMBL" id="CM007384">
    <property type="protein sequence ID" value="ONK72196.1"/>
    <property type="molecule type" value="Genomic_DNA"/>
</dbReference>
<dbReference type="PANTHER" id="PTHR33443">
    <property type="entry name" value="ZGC:112980"/>
    <property type="match status" value="1"/>
</dbReference>
<sequence>MSKSKGFTDVIVISSSSSSSSSDDDDDYQDEIRDLVTATKMRATLVGAKRYVSPSSVEVKTEKTKRDDEVDDDDDDDDDCCILDFNPFESAAADLVTKLSLADGDDSDLDEEEISILSVKGEVACRDFPHSRHLCGEFLFEKTPHESYCPQCYCYVCDTPAPCKTWKGSLLSHCHASDKQLMWKDLRTAHRKKESELKS</sequence>
<feature type="region of interest" description="Disordered" evidence="1">
    <location>
        <begin position="53"/>
        <end position="75"/>
    </location>
</feature>
<dbReference type="AlphaFoldDB" id="A0A5P1F1F1"/>
<dbReference type="OMA" id="ATPHCEA"/>
<dbReference type="PANTHER" id="PTHR33443:SF30">
    <property type="entry name" value="SARCOSINE DEHYDROGENASE-2C PROTEIN"/>
    <property type="match status" value="1"/>
</dbReference>
<accession>A0A5P1F1F1</accession>
<protein>
    <submittedName>
        <fullName evidence="2">Uncharacterized protein</fullName>
    </submittedName>
</protein>